<name>A0A9Q9B4E5_9PEZI</name>
<sequence>MKHPWFLVVGLADAQRWSNTTLVQDGTTLSTSTLPLKQSITPMGTAPVGTAFSSSSATKSSTSESATPDRGSSTLSSTLSGSSSSPSSFDLTAGVETSSMTASSTAIEPFFNMTDAFKSASSTGNATAAPSSTENNVPSIPGLLPSSTTISSATLSFPVPLTATPPVPVRTDTDAKKVQLKGVLDDTIPQLKHWVDGIQLDPKPVIDGLTSIKNMAEGMLGGISGSGDGGGGCSSGLFAALRCVTHGATDAVNGVTQGITDGLKGTLDTITNLSKIIPDLKPESESEDNNPDKPSSREPTSQGTTQSTAKSTSQQSSSSRTTSSSSSSECTQSATVTNDYVTCSPTVVGSTITSTTCKTSTSVVSGCSITGTTKITTVPLCSQTSTATAADVTCSPTVTSFAGQTGTTSWSCTTSTSVFSGCSVTGTTTTTSIAPSSTSRICAFTGCKRCAPGPPPSAAFAPIKKHGLTKRFMEVPGQYASYAQFIIAQISGRGRALCALLAHRRPPVGMPLAEARQQIPTSSQSIPFRSTPFSTGVVGLYGCTVVVIVSEAGVFLSHIFEEPTFINAEKATKEYEYGMVSDDAVWERDITQNLFQGDTTGWTTRGGIMRLIGQGNIFQTGTFDTRVFIVTPTPAGVVIDGSRADDQYRHQKRVGDLKSIIRRRMAGLEASIITYVPLADDLESEDEMYRSARGKVLVQYDPEVRMEPRQVYDPEIRNYKVCYYPVAGWKLWVDEKELISDHYWYARPDQQGHTWNAFRSNGKVLCIGVEYVFSGINDDHMVLHGKQDQYDCNVDIYAERTNYQCFDDYTQRTEHQRHDDLDDFNSHAEYQHVNPAQPTVIRHNLIHRLNNKQLKDHDPLNSHQHHNSHNHTFHSHTFHHHNSHNHSLTWTLLKSVTTLPGGEVCTCNDGQMVGLSTITRSNGNIEYLCAPGGGSGLVSTPAPKTTAAPKITEQASPTAKTTGCLVDSKGNPKCEQEPSEWMTRDRSGQV</sequence>
<organism evidence="2 3">
    <name type="scientific">Septoria linicola</name>
    <dbReference type="NCBI Taxonomy" id="215465"/>
    <lineage>
        <taxon>Eukaryota</taxon>
        <taxon>Fungi</taxon>
        <taxon>Dikarya</taxon>
        <taxon>Ascomycota</taxon>
        <taxon>Pezizomycotina</taxon>
        <taxon>Dothideomycetes</taxon>
        <taxon>Dothideomycetidae</taxon>
        <taxon>Mycosphaerellales</taxon>
        <taxon>Mycosphaerellaceae</taxon>
        <taxon>Septoria</taxon>
    </lineage>
</organism>
<proteinExistence type="predicted"/>
<feature type="region of interest" description="Disordered" evidence="1">
    <location>
        <begin position="943"/>
        <end position="990"/>
    </location>
</feature>
<dbReference type="Proteomes" id="UP001056384">
    <property type="component" value="Chromosome 9"/>
</dbReference>
<feature type="compositionally biased region" description="Polar residues" evidence="1">
    <location>
        <begin position="121"/>
        <end position="138"/>
    </location>
</feature>
<evidence type="ECO:0000256" key="1">
    <source>
        <dbReference type="SAM" id="MobiDB-lite"/>
    </source>
</evidence>
<evidence type="ECO:0000313" key="3">
    <source>
        <dbReference type="Proteomes" id="UP001056384"/>
    </source>
</evidence>
<feature type="compositionally biased region" description="Basic residues" evidence="1">
    <location>
        <begin position="863"/>
        <end position="880"/>
    </location>
</feature>
<feature type="compositionally biased region" description="Basic and acidic residues" evidence="1">
    <location>
        <begin position="278"/>
        <end position="296"/>
    </location>
</feature>
<feature type="compositionally biased region" description="Low complexity" evidence="1">
    <location>
        <begin position="300"/>
        <end position="330"/>
    </location>
</feature>
<gene>
    <name evidence="2" type="ORF">Slin15195_G104960</name>
</gene>
<reference evidence="2" key="1">
    <citation type="submission" date="2022-06" db="EMBL/GenBank/DDBJ databases">
        <title>Complete genome sequences of two strains of the flax pathogen Septoria linicola.</title>
        <authorList>
            <person name="Lapalu N."/>
            <person name="Simon A."/>
            <person name="Demenou B."/>
            <person name="Paumier D."/>
            <person name="Guillot M.-P."/>
            <person name="Gout L."/>
            <person name="Valade R."/>
        </authorList>
    </citation>
    <scope>NUCLEOTIDE SEQUENCE</scope>
    <source>
        <strain evidence="2">SE15195</strain>
    </source>
</reference>
<protein>
    <submittedName>
        <fullName evidence="2">Uncharacterized protein</fullName>
    </submittedName>
</protein>
<feature type="region of interest" description="Disordered" evidence="1">
    <location>
        <begin position="38"/>
        <end position="92"/>
    </location>
</feature>
<feature type="region of interest" description="Disordered" evidence="1">
    <location>
        <begin position="277"/>
        <end position="330"/>
    </location>
</feature>
<feature type="region of interest" description="Disordered" evidence="1">
    <location>
        <begin position="861"/>
        <end position="880"/>
    </location>
</feature>
<feature type="region of interest" description="Disordered" evidence="1">
    <location>
        <begin position="121"/>
        <end position="144"/>
    </location>
</feature>
<feature type="compositionally biased region" description="Low complexity" evidence="1">
    <location>
        <begin position="50"/>
        <end position="88"/>
    </location>
</feature>
<keyword evidence="3" id="KW-1185">Reference proteome</keyword>
<dbReference type="AlphaFoldDB" id="A0A9Q9B4E5"/>
<dbReference type="EMBL" id="CP099426">
    <property type="protein sequence ID" value="USW57177.1"/>
    <property type="molecule type" value="Genomic_DNA"/>
</dbReference>
<accession>A0A9Q9B4E5</accession>
<evidence type="ECO:0000313" key="2">
    <source>
        <dbReference type="EMBL" id="USW57177.1"/>
    </source>
</evidence>
<feature type="compositionally biased region" description="Basic and acidic residues" evidence="1">
    <location>
        <begin position="970"/>
        <end position="990"/>
    </location>
</feature>